<dbReference type="OrthoDB" id="9797151at2"/>
<sequence length="251" mass="27234">MTDHILIERRDGLNIIRLNRPDKKNALTQEMYGAMNAALEEGEASEEIRVHVMLGVEGIFTSGNDISDFMKMASGGDLSGSEVQRFLHNMAGLKKPFVTGADGIAVGIGTTIHFHADLTFATPRTVFHTPFTDLALVPEAGSSLLVPLLAGHQRAYAMLAAGLPFPAREAKEAGLIYKVVEEGALDSETLAAAMALAKKPPQAMAIAKELLRRTEREAISARIDDEVRLFAERLQSAEAMAAFQAFMARRK</sequence>
<dbReference type="InterPro" id="IPR051053">
    <property type="entry name" value="ECH/Chromodomain_protein"/>
</dbReference>
<evidence type="ECO:0000256" key="4">
    <source>
        <dbReference type="ARBA" id="ARBA00023235"/>
    </source>
</evidence>
<dbReference type="Gene3D" id="3.90.226.10">
    <property type="entry name" value="2-enoyl-CoA Hydratase, Chain A, domain 1"/>
    <property type="match status" value="1"/>
</dbReference>
<dbReference type="RefSeq" id="WP_133283486.1">
    <property type="nucleotide sequence ID" value="NZ_SMSI01000001.1"/>
</dbReference>
<dbReference type="InterPro" id="IPR014748">
    <property type="entry name" value="Enoyl-CoA_hydra_C"/>
</dbReference>
<dbReference type="InterPro" id="IPR001753">
    <property type="entry name" value="Enoyl-CoA_hydra/iso"/>
</dbReference>
<comment type="similarity">
    <text evidence="2">Belongs to the enoyl-CoA hydratase/isomerase family.</text>
</comment>
<protein>
    <submittedName>
        <fullName evidence="5">Crotonase/enoyl-CoA hydratase family protein</fullName>
    </submittedName>
</protein>
<accession>A0A4R5PNM0</accession>
<dbReference type="PANTHER" id="PTHR43684:SF1">
    <property type="entry name" value="ENOYL-COA DELTA ISOMERASE 2"/>
    <property type="match status" value="1"/>
</dbReference>
<name>A0A4R5PNM0_9HYPH</name>
<proteinExistence type="inferred from homology"/>
<dbReference type="AlphaFoldDB" id="A0A4R5PNM0"/>
<dbReference type="Proteomes" id="UP000295131">
    <property type="component" value="Unassembled WGS sequence"/>
</dbReference>
<reference evidence="5 6" key="1">
    <citation type="journal article" date="2013" name="Int. J. Syst. Evol. Microbiol.">
        <title>Hoeflea suaedae sp. nov., an endophytic bacterium isolated from the root of the halophyte Suaeda maritima.</title>
        <authorList>
            <person name="Chung E.J."/>
            <person name="Park J.A."/>
            <person name="Pramanik P."/>
            <person name="Bibi F."/>
            <person name="Jeon C.O."/>
            <person name="Chung Y.R."/>
        </authorList>
    </citation>
    <scope>NUCLEOTIDE SEQUENCE [LARGE SCALE GENOMIC DNA]</scope>
    <source>
        <strain evidence="5 6">YC6898</strain>
    </source>
</reference>
<dbReference type="CDD" id="cd06558">
    <property type="entry name" value="crotonase-like"/>
    <property type="match status" value="1"/>
</dbReference>
<dbReference type="Gene3D" id="1.10.12.10">
    <property type="entry name" value="Lyase 2-enoyl-coa Hydratase, Chain A, domain 2"/>
    <property type="match status" value="1"/>
</dbReference>
<comment type="subcellular location">
    <subcellularLocation>
        <location evidence="1">Peroxisome</location>
    </subcellularLocation>
</comment>
<evidence type="ECO:0000256" key="3">
    <source>
        <dbReference type="ARBA" id="ARBA00023140"/>
    </source>
</evidence>
<dbReference type="PANTHER" id="PTHR43684">
    <property type="match status" value="1"/>
</dbReference>
<dbReference type="InterPro" id="IPR029045">
    <property type="entry name" value="ClpP/crotonase-like_dom_sf"/>
</dbReference>
<evidence type="ECO:0000313" key="5">
    <source>
        <dbReference type="EMBL" id="TDH38652.1"/>
    </source>
</evidence>
<dbReference type="Pfam" id="PF00378">
    <property type="entry name" value="ECH_1"/>
    <property type="match status" value="1"/>
</dbReference>
<dbReference type="NCBIfam" id="NF004681">
    <property type="entry name" value="PRK06023.1"/>
    <property type="match status" value="1"/>
</dbReference>
<keyword evidence="4" id="KW-0413">Isomerase</keyword>
<dbReference type="EMBL" id="SMSI01000001">
    <property type="protein sequence ID" value="TDH38652.1"/>
    <property type="molecule type" value="Genomic_DNA"/>
</dbReference>
<evidence type="ECO:0000256" key="2">
    <source>
        <dbReference type="ARBA" id="ARBA00005254"/>
    </source>
</evidence>
<organism evidence="5 6">
    <name type="scientific">Pseudohoeflea suaedae</name>
    <dbReference type="NCBI Taxonomy" id="877384"/>
    <lineage>
        <taxon>Bacteria</taxon>
        <taxon>Pseudomonadati</taxon>
        <taxon>Pseudomonadota</taxon>
        <taxon>Alphaproteobacteria</taxon>
        <taxon>Hyphomicrobiales</taxon>
        <taxon>Rhizobiaceae</taxon>
        <taxon>Pseudohoeflea</taxon>
    </lineage>
</organism>
<evidence type="ECO:0000256" key="1">
    <source>
        <dbReference type="ARBA" id="ARBA00004275"/>
    </source>
</evidence>
<keyword evidence="6" id="KW-1185">Reference proteome</keyword>
<dbReference type="SUPFAM" id="SSF52096">
    <property type="entry name" value="ClpP/crotonase"/>
    <property type="match status" value="1"/>
</dbReference>
<comment type="caution">
    <text evidence="5">The sequence shown here is derived from an EMBL/GenBank/DDBJ whole genome shotgun (WGS) entry which is preliminary data.</text>
</comment>
<dbReference type="GO" id="GO:0004165">
    <property type="term" value="F:delta(3)-delta(2)-enoyl-CoA isomerase activity"/>
    <property type="evidence" value="ECO:0007669"/>
    <property type="project" value="UniProtKB-ARBA"/>
</dbReference>
<evidence type="ECO:0000313" key="6">
    <source>
        <dbReference type="Proteomes" id="UP000295131"/>
    </source>
</evidence>
<gene>
    <name evidence="5" type="ORF">E2A64_06015</name>
</gene>
<keyword evidence="3" id="KW-0576">Peroxisome</keyword>